<feature type="chain" id="PRO_5032746194" evidence="7">
    <location>
        <begin position="24"/>
        <end position="310"/>
    </location>
</feature>
<dbReference type="Pfam" id="PF01297">
    <property type="entry name" value="ZnuA"/>
    <property type="match status" value="1"/>
</dbReference>
<evidence type="ECO:0000313" key="8">
    <source>
        <dbReference type="EMBL" id="NIK72875.1"/>
    </source>
</evidence>
<keyword evidence="3 6" id="KW-0813">Transport</keyword>
<keyword evidence="4" id="KW-0479">Metal-binding</keyword>
<dbReference type="InterPro" id="IPR006128">
    <property type="entry name" value="Lipoprotein_PsaA-like"/>
</dbReference>
<organism evidence="8 9">
    <name type="scientific">Thermonema lapsum</name>
    <dbReference type="NCBI Taxonomy" id="28195"/>
    <lineage>
        <taxon>Bacteria</taxon>
        <taxon>Pseudomonadati</taxon>
        <taxon>Bacteroidota</taxon>
        <taxon>Cytophagia</taxon>
        <taxon>Cytophagales</taxon>
        <taxon>Thermonemataceae</taxon>
        <taxon>Thermonema</taxon>
    </lineage>
</organism>
<dbReference type="SUPFAM" id="SSF53807">
    <property type="entry name" value="Helical backbone' metal receptor"/>
    <property type="match status" value="1"/>
</dbReference>
<dbReference type="PROSITE" id="PS51257">
    <property type="entry name" value="PROKAR_LIPOPROTEIN"/>
    <property type="match status" value="1"/>
</dbReference>
<dbReference type="GO" id="GO:0046872">
    <property type="term" value="F:metal ion binding"/>
    <property type="evidence" value="ECO:0007669"/>
    <property type="project" value="UniProtKB-KW"/>
</dbReference>
<dbReference type="PANTHER" id="PTHR42953:SF1">
    <property type="entry name" value="METAL-BINDING PROTEIN HI_0362-RELATED"/>
    <property type="match status" value="1"/>
</dbReference>
<dbReference type="InterPro" id="IPR006127">
    <property type="entry name" value="ZnuA-like"/>
</dbReference>
<evidence type="ECO:0000256" key="2">
    <source>
        <dbReference type="ARBA" id="ARBA00011028"/>
    </source>
</evidence>
<dbReference type="GO" id="GO:0007155">
    <property type="term" value="P:cell adhesion"/>
    <property type="evidence" value="ECO:0007669"/>
    <property type="project" value="InterPro"/>
</dbReference>
<keyword evidence="5 7" id="KW-0732">Signal</keyword>
<comment type="similarity">
    <text evidence="2 6">Belongs to the bacterial solute-binding protein 9 family.</text>
</comment>
<gene>
    <name evidence="8" type="ORF">FHS56_000361</name>
</gene>
<dbReference type="InterPro" id="IPR050492">
    <property type="entry name" value="Bact_metal-bind_prot9"/>
</dbReference>
<sequence length="310" mass="34499">MKTIFNRTFVYITIFISACIVLACSNDRQQSSQRYKARIVVTTNIMADVVRNIVKDSMEVTSIMGPGVDPHLYKATQKDFTLFKEADIIFYNGLHLEGKLSEALNKLSQQKPCYALGDALPKEQLIQVGSSTYDPHIWFDPLLMKIIVAEVASKLSVHYPTMAAYFKQNAASYKEAIDSVHAMIKEKFKEVPTERKILVTAHDAFEYYGRRYEIQVKGLQGISTISEAGLYDVAALVSFIIGNDVKAIFAETTVSPKALQSVVESCQNKGHKVKLVPGLYSDSLGDASSPASTYLKMLVFNTTLIVDNIK</sequence>
<protein>
    <submittedName>
        <fullName evidence="8">Manganese/zinc/iron transport system substrate-binding protein</fullName>
    </submittedName>
</protein>
<evidence type="ECO:0000256" key="4">
    <source>
        <dbReference type="ARBA" id="ARBA00022723"/>
    </source>
</evidence>
<dbReference type="GO" id="GO:0030313">
    <property type="term" value="C:cell envelope"/>
    <property type="evidence" value="ECO:0007669"/>
    <property type="project" value="UniProtKB-SubCell"/>
</dbReference>
<dbReference type="Gene3D" id="3.40.50.1980">
    <property type="entry name" value="Nitrogenase molybdenum iron protein domain"/>
    <property type="match status" value="2"/>
</dbReference>
<dbReference type="InterPro" id="IPR006129">
    <property type="entry name" value="AdhesinB"/>
</dbReference>
<comment type="caution">
    <text evidence="8">The sequence shown here is derived from an EMBL/GenBank/DDBJ whole genome shotgun (WGS) entry which is preliminary data.</text>
</comment>
<dbReference type="PRINTS" id="PR00690">
    <property type="entry name" value="ADHESNFAMILY"/>
</dbReference>
<dbReference type="RefSeq" id="WP_166918171.1">
    <property type="nucleotide sequence ID" value="NZ_JAASRN010000001.1"/>
</dbReference>
<evidence type="ECO:0000313" key="9">
    <source>
        <dbReference type="Proteomes" id="UP000537126"/>
    </source>
</evidence>
<evidence type="ECO:0000256" key="3">
    <source>
        <dbReference type="ARBA" id="ARBA00022448"/>
    </source>
</evidence>
<evidence type="ECO:0000256" key="7">
    <source>
        <dbReference type="SAM" id="SignalP"/>
    </source>
</evidence>
<proteinExistence type="inferred from homology"/>
<name>A0A846MN50_9BACT</name>
<evidence type="ECO:0000256" key="1">
    <source>
        <dbReference type="ARBA" id="ARBA00004196"/>
    </source>
</evidence>
<feature type="signal peptide" evidence="7">
    <location>
        <begin position="1"/>
        <end position="23"/>
    </location>
</feature>
<dbReference type="AlphaFoldDB" id="A0A846MN50"/>
<dbReference type="PRINTS" id="PR00691">
    <property type="entry name" value="ADHESINB"/>
</dbReference>
<dbReference type="GO" id="GO:0030001">
    <property type="term" value="P:metal ion transport"/>
    <property type="evidence" value="ECO:0007669"/>
    <property type="project" value="InterPro"/>
</dbReference>
<accession>A0A846MN50</accession>
<reference evidence="8 9" key="1">
    <citation type="submission" date="2020-03" db="EMBL/GenBank/DDBJ databases">
        <title>Genomic Encyclopedia of Type Strains, Phase IV (KMG-IV): sequencing the most valuable type-strain genomes for metagenomic binning, comparative biology and taxonomic classification.</title>
        <authorList>
            <person name="Goeker M."/>
        </authorList>
    </citation>
    <scope>NUCLEOTIDE SEQUENCE [LARGE SCALE GENOMIC DNA]</scope>
    <source>
        <strain evidence="8 9">DSM 5718</strain>
    </source>
</reference>
<dbReference type="PANTHER" id="PTHR42953">
    <property type="entry name" value="HIGH-AFFINITY ZINC UPTAKE SYSTEM PROTEIN ZNUA-RELATED"/>
    <property type="match status" value="1"/>
</dbReference>
<evidence type="ECO:0000256" key="6">
    <source>
        <dbReference type="RuleBase" id="RU003512"/>
    </source>
</evidence>
<evidence type="ECO:0000256" key="5">
    <source>
        <dbReference type="ARBA" id="ARBA00022729"/>
    </source>
</evidence>
<comment type="subcellular location">
    <subcellularLocation>
        <location evidence="1">Cell envelope</location>
    </subcellularLocation>
</comment>
<dbReference type="EMBL" id="JAASRN010000001">
    <property type="protein sequence ID" value="NIK72875.1"/>
    <property type="molecule type" value="Genomic_DNA"/>
</dbReference>
<dbReference type="Proteomes" id="UP000537126">
    <property type="component" value="Unassembled WGS sequence"/>
</dbReference>
<keyword evidence="9" id="KW-1185">Reference proteome</keyword>